<dbReference type="GO" id="GO:0005975">
    <property type="term" value="P:carbohydrate metabolic process"/>
    <property type="evidence" value="ECO:0007669"/>
    <property type="project" value="InterPro"/>
</dbReference>
<dbReference type="GO" id="GO:0016020">
    <property type="term" value="C:membrane"/>
    <property type="evidence" value="ECO:0007669"/>
    <property type="project" value="InterPro"/>
</dbReference>
<keyword evidence="1" id="KW-0328">Glycosyltransferase</keyword>
<dbReference type="Proteomes" id="UP000600139">
    <property type="component" value="Unassembled WGS sequence"/>
</dbReference>
<proteinExistence type="predicted"/>
<keyword evidence="4" id="KW-1185">Reference proteome</keyword>
<evidence type="ECO:0000256" key="2">
    <source>
        <dbReference type="ARBA" id="ARBA00022679"/>
    </source>
</evidence>
<accession>A0A934R1H1</accession>
<gene>
    <name evidence="3" type="ORF">JIN84_02210</name>
</gene>
<name>A0A934R1H1_9BACT</name>
<comment type="caution">
    <text evidence="3">The sequence shown here is derived from an EMBL/GenBank/DDBJ whole genome shotgun (WGS) entry which is preliminary data.</text>
</comment>
<dbReference type="Pfam" id="PF01531">
    <property type="entry name" value="Glyco_transf_11"/>
    <property type="match status" value="1"/>
</dbReference>
<keyword evidence="2" id="KW-0808">Transferase</keyword>
<evidence type="ECO:0000256" key="1">
    <source>
        <dbReference type="ARBA" id="ARBA00022676"/>
    </source>
</evidence>
<organism evidence="3 4">
    <name type="scientific">Luteolibacter yonseiensis</name>
    <dbReference type="NCBI Taxonomy" id="1144680"/>
    <lineage>
        <taxon>Bacteria</taxon>
        <taxon>Pseudomonadati</taxon>
        <taxon>Verrucomicrobiota</taxon>
        <taxon>Verrucomicrobiia</taxon>
        <taxon>Verrucomicrobiales</taxon>
        <taxon>Verrucomicrobiaceae</taxon>
        <taxon>Luteolibacter</taxon>
    </lineage>
</organism>
<reference evidence="3" key="1">
    <citation type="submission" date="2021-01" db="EMBL/GenBank/DDBJ databases">
        <title>Modified the classification status of verrucomicrobia.</title>
        <authorList>
            <person name="Feng X."/>
        </authorList>
    </citation>
    <scope>NUCLEOTIDE SEQUENCE</scope>
    <source>
        <strain evidence="3">JCM 18052</strain>
    </source>
</reference>
<dbReference type="InterPro" id="IPR002516">
    <property type="entry name" value="Glyco_trans_11"/>
</dbReference>
<dbReference type="RefSeq" id="WP_200349374.1">
    <property type="nucleotide sequence ID" value="NZ_BAABHZ010000010.1"/>
</dbReference>
<evidence type="ECO:0000313" key="3">
    <source>
        <dbReference type="EMBL" id="MBK1814408.1"/>
    </source>
</evidence>
<evidence type="ECO:0000313" key="4">
    <source>
        <dbReference type="Proteomes" id="UP000600139"/>
    </source>
</evidence>
<dbReference type="PANTHER" id="PTHR11927:SF9">
    <property type="entry name" value="L-FUCOSYLTRANSFERASE"/>
    <property type="match status" value="1"/>
</dbReference>
<dbReference type="GO" id="GO:0008107">
    <property type="term" value="F:galactoside 2-alpha-L-fucosyltransferase activity"/>
    <property type="evidence" value="ECO:0007669"/>
    <property type="project" value="InterPro"/>
</dbReference>
<dbReference type="PANTHER" id="PTHR11927">
    <property type="entry name" value="GALACTOSIDE 2-L-FUCOSYLTRANSFERASE"/>
    <property type="match status" value="1"/>
</dbReference>
<dbReference type="AlphaFoldDB" id="A0A934R1H1"/>
<sequence length="287" mass="32570">MVRIVMLGRLGNNLFQYAMGRVLADRHGVPLVMDGSWFNREGWDQVKCIKRLPGLREGKAQVVRRCSLGARLLLKATGRHYWEYRGVPVLRESESDQSFDPRFLQAPADCMLFGYFQTPLYFESIEASLRQELSTHDLGLEDGHERLAEQLRAPGSVAIHVRRTDYTGNPNLDICDPGYYAKAMEHMRSGMESPRFHVFSDEPSWCRRHFTSSDTTVIEPDPSSSPLTYLHLMSLAGNHIIANSSYSWWAAWLGKKSGQQVLMPPVWFEKTLAPIGEKQAAGWKPVG</sequence>
<dbReference type="CDD" id="cd11301">
    <property type="entry name" value="Fut1_Fut2_like"/>
    <property type="match status" value="1"/>
</dbReference>
<dbReference type="EMBL" id="JAENIK010000004">
    <property type="protein sequence ID" value="MBK1814408.1"/>
    <property type="molecule type" value="Genomic_DNA"/>
</dbReference>
<protein>
    <submittedName>
        <fullName evidence="3">Alpha-1,2-fucosyltransferase</fullName>
    </submittedName>
</protein>